<feature type="transmembrane region" description="Helical" evidence="8">
    <location>
        <begin position="109"/>
        <end position="131"/>
    </location>
</feature>
<keyword evidence="3 8" id="KW-0812">Transmembrane</keyword>
<evidence type="ECO:0000256" key="8">
    <source>
        <dbReference type="SAM" id="Phobius"/>
    </source>
</evidence>
<feature type="transmembrane region" description="Helical" evidence="8">
    <location>
        <begin position="81"/>
        <end position="103"/>
    </location>
</feature>
<gene>
    <name evidence="11" type="ORF">DICVIV_06457</name>
</gene>
<protein>
    <submittedName>
        <fullName evidence="11">TM2 domain protein</fullName>
    </submittedName>
</protein>
<keyword evidence="4 9" id="KW-0732">Signal</keyword>
<dbReference type="OrthoDB" id="5804096at2759"/>
<evidence type="ECO:0000256" key="4">
    <source>
        <dbReference type="ARBA" id="ARBA00022729"/>
    </source>
</evidence>
<feature type="chain" id="PRO_5002335913" evidence="9">
    <location>
        <begin position="25"/>
        <end position="180"/>
    </location>
</feature>
<evidence type="ECO:0000256" key="3">
    <source>
        <dbReference type="ARBA" id="ARBA00022692"/>
    </source>
</evidence>
<evidence type="ECO:0000259" key="10">
    <source>
        <dbReference type="Pfam" id="PF05154"/>
    </source>
</evidence>
<evidence type="ECO:0000256" key="1">
    <source>
        <dbReference type="ARBA" id="ARBA00004141"/>
    </source>
</evidence>
<dbReference type="EMBL" id="KN716306">
    <property type="protein sequence ID" value="KJH47470.1"/>
    <property type="molecule type" value="Genomic_DNA"/>
</dbReference>
<dbReference type="STRING" id="29172.A0A0D8XSG0"/>
<evidence type="ECO:0000256" key="6">
    <source>
        <dbReference type="ARBA" id="ARBA00023136"/>
    </source>
</evidence>
<dbReference type="InterPro" id="IPR050932">
    <property type="entry name" value="TM2D1-3-like"/>
</dbReference>
<name>A0A0D8XSG0_DICVI</name>
<dbReference type="GO" id="GO:0016020">
    <property type="term" value="C:membrane"/>
    <property type="evidence" value="ECO:0007669"/>
    <property type="project" value="UniProtKB-SubCell"/>
</dbReference>
<keyword evidence="6 8" id="KW-0472">Membrane</keyword>
<keyword evidence="7" id="KW-0325">Glycoprotein</keyword>
<sequence length="180" mass="20474">MVRTFYLHIQIWAFIVCSSPLVSAERSKVRPIKQCHSLRSFQYICEPPIINVSTQQPLNCNADNSIPNSCSHNAHIHHSNALLLSLFFGFLGIDRIYLGYYAIGIIKMFSLGGLFVLWLIDVVLISLQLLVPGGGSGYIINYYGPRFLQYGSGYIINYYGPRVSTSQVQWSDELFRVHMY</sequence>
<feature type="domain" description="TM2" evidence="10">
    <location>
        <begin position="81"/>
        <end position="123"/>
    </location>
</feature>
<keyword evidence="12" id="KW-1185">Reference proteome</keyword>
<dbReference type="InterPro" id="IPR007829">
    <property type="entry name" value="TM2"/>
</dbReference>
<dbReference type="PANTHER" id="PTHR21016:SF1">
    <property type="entry name" value="TM2 DOMAIN-CONTAINING PROTEIN 1"/>
    <property type="match status" value="1"/>
</dbReference>
<evidence type="ECO:0000256" key="2">
    <source>
        <dbReference type="ARBA" id="ARBA00008284"/>
    </source>
</evidence>
<comment type="subcellular location">
    <subcellularLocation>
        <location evidence="1">Membrane</location>
        <topology evidence="1">Multi-pass membrane protein</topology>
    </subcellularLocation>
</comment>
<reference evidence="11 12" key="1">
    <citation type="submission" date="2013-11" db="EMBL/GenBank/DDBJ databases">
        <title>Draft genome of the bovine lungworm Dictyocaulus viviparus.</title>
        <authorList>
            <person name="Mitreva M."/>
        </authorList>
    </citation>
    <scope>NUCLEOTIDE SEQUENCE [LARGE SCALE GENOMIC DNA]</scope>
    <source>
        <strain evidence="11 12">HannoverDv2000</strain>
    </source>
</reference>
<dbReference type="Pfam" id="PF05154">
    <property type="entry name" value="TM2"/>
    <property type="match status" value="1"/>
</dbReference>
<evidence type="ECO:0000256" key="9">
    <source>
        <dbReference type="SAM" id="SignalP"/>
    </source>
</evidence>
<accession>A0A0D8XSG0</accession>
<evidence type="ECO:0000256" key="7">
    <source>
        <dbReference type="ARBA" id="ARBA00023180"/>
    </source>
</evidence>
<keyword evidence="5 8" id="KW-1133">Transmembrane helix</keyword>
<comment type="similarity">
    <text evidence="2">Belongs to the TM2 family.</text>
</comment>
<feature type="signal peptide" evidence="9">
    <location>
        <begin position="1"/>
        <end position="24"/>
    </location>
</feature>
<evidence type="ECO:0000313" key="11">
    <source>
        <dbReference type="EMBL" id="KJH47470.1"/>
    </source>
</evidence>
<organism evidence="11 12">
    <name type="scientific">Dictyocaulus viviparus</name>
    <name type="common">Bovine lungworm</name>
    <dbReference type="NCBI Taxonomy" id="29172"/>
    <lineage>
        <taxon>Eukaryota</taxon>
        <taxon>Metazoa</taxon>
        <taxon>Ecdysozoa</taxon>
        <taxon>Nematoda</taxon>
        <taxon>Chromadorea</taxon>
        <taxon>Rhabditida</taxon>
        <taxon>Rhabditina</taxon>
        <taxon>Rhabditomorpha</taxon>
        <taxon>Strongyloidea</taxon>
        <taxon>Metastrongylidae</taxon>
        <taxon>Dictyocaulus</taxon>
    </lineage>
</organism>
<evidence type="ECO:0000256" key="5">
    <source>
        <dbReference type="ARBA" id="ARBA00022989"/>
    </source>
</evidence>
<dbReference type="Proteomes" id="UP000053766">
    <property type="component" value="Unassembled WGS sequence"/>
</dbReference>
<dbReference type="AlphaFoldDB" id="A0A0D8XSG0"/>
<reference evidence="12" key="2">
    <citation type="journal article" date="2016" name="Sci. Rep.">
        <title>Dictyocaulus viviparus genome, variome and transcriptome elucidate lungworm biology and support future intervention.</title>
        <authorList>
            <person name="McNulty S.N."/>
            <person name="Strube C."/>
            <person name="Rosa B.A."/>
            <person name="Martin J.C."/>
            <person name="Tyagi R."/>
            <person name="Choi Y.J."/>
            <person name="Wang Q."/>
            <person name="Hallsworth Pepin K."/>
            <person name="Zhang X."/>
            <person name="Ozersky P."/>
            <person name="Wilson R.K."/>
            <person name="Sternberg P.W."/>
            <person name="Gasser R.B."/>
            <person name="Mitreva M."/>
        </authorList>
    </citation>
    <scope>NUCLEOTIDE SEQUENCE [LARGE SCALE GENOMIC DNA]</scope>
    <source>
        <strain evidence="12">HannoverDv2000</strain>
    </source>
</reference>
<dbReference type="PANTHER" id="PTHR21016">
    <property type="entry name" value="BETA-AMYLOID BINDING PROTEIN-RELATED"/>
    <property type="match status" value="1"/>
</dbReference>
<evidence type="ECO:0000313" key="12">
    <source>
        <dbReference type="Proteomes" id="UP000053766"/>
    </source>
</evidence>
<proteinExistence type="inferred from homology"/>